<sequence length="327" mass="36920">MSELTPAQQRQAQLARLKAKNALKVAAQNAKALRPPAAAAGTTGTGGKPAFVHTTPAQPLSSRNAIASASSTKQGVEYQAPLPRDSRLGKYFEYDLSKLHNSKGGFLTEDDPAGPGGGAGKSVREVLKEKERERQMIREGEEPAIYPNTSPRCAECGTLEIDYQFLKVFDVKVCKACKNKIPEKYSLLTKTECREDYLLTDSELRDESLLPHLLKANPHATTYSNMMLYLRFQVEAVAWKKWGGEEGMDAEWERREEQKRARKEKKFEEGLKELRRRTRNNVWQRREDARHEHTWEEFALDADEEGGGGQVRRVCTECGFEVDMEVV</sequence>
<organism evidence="1 2">
    <name type="scientific">Naganishia friedmannii</name>
    <dbReference type="NCBI Taxonomy" id="89922"/>
    <lineage>
        <taxon>Eukaryota</taxon>
        <taxon>Fungi</taxon>
        <taxon>Dikarya</taxon>
        <taxon>Basidiomycota</taxon>
        <taxon>Agaricomycotina</taxon>
        <taxon>Tremellomycetes</taxon>
        <taxon>Filobasidiales</taxon>
        <taxon>Filobasidiaceae</taxon>
        <taxon>Naganishia</taxon>
    </lineage>
</organism>
<dbReference type="EMBL" id="JASBWT010000012">
    <property type="protein sequence ID" value="KAJ9099788.1"/>
    <property type="molecule type" value="Genomic_DNA"/>
</dbReference>
<name>A0ACC2VK55_9TREE</name>
<keyword evidence="2" id="KW-1185">Reference proteome</keyword>
<evidence type="ECO:0000313" key="1">
    <source>
        <dbReference type="EMBL" id="KAJ9099788.1"/>
    </source>
</evidence>
<gene>
    <name evidence="1" type="ORF">QFC21_003786</name>
</gene>
<protein>
    <submittedName>
        <fullName evidence="1">Uncharacterized protein</fullName>
    </submittedName>
</protein>
<accession>A0ACC2VK55</accession>
<comment type="caution">
    <text evidence="1">The sequence shown here is derived from an EMBL/GenBank/DDBJ whole genome shotgun (WGS) entry which is preliminary data.</text>
</comment>
<dbReference type="Proteomes" id="UP001227268">
    <property type="component" value="Unassembled WGS sequence"/>
</dbReference>
<reference evidence="1" key="1">
    <citation type="submission" date="2023-04" db="EMBL/GenBank/DDBJ databases">
        <title>Draft Genome sequencing of Naganishia species isolated from polar environments using Oxford Nanopore Technology.</title>
        <authorList>
            <person name="Leo P."/>
            <person name="Venkateswaran K."/>
        </authorList>
    </citation>
    <scope>NUCLEOTIDE SEQUENCE</scope>
    <source>
        <strain evidence="1">MNA-CCFEE 5423</strain>
    </source>
</reference>
<evidence type="ECO:0000313" key="2">
    <source>
        <dbReference type="Proteomes" id="UP001227268"/>
    </source>
</evidence>
<proteinExistence type="predicted"/>